<dbReference type="Pfam" id="PF13188">
    <property type="entry name" value="PAS_8"/>
    <property type="match status" value="1"/>
</dbReference>
<feature type="domain" description="PAS" evidence="1">
    <location>
        <begin position="211"/>
        <end position="278"/>
    </location>
</feature>
<sequence length="465" mass="52730">MLLFENGVLIDADRDATALLGTQELKDVTWAHVRGVVANRIATIPVSLGNNNDPIRTYPINARPGELRATLEQWNKYAKLSLHNWPTQNKRKAGVRVPVSEFESLTNASMDSPFPIWRMSDQNKVIWANPAFFKECGNRFRLGEHADKMKIRIPDDLKSGESFRVSYESEHHGSTRHFDITMIANGGSRTFFAVNADKAVQADDARRNFVQTLAKTFAQLSTGLAIFDRDRRLVLFNPALLDQFGLPAGFLSGEPTLNAFFDKLRQDRMIPEPRNYGSWRERIMHMVLDATDDRYREIWPLPSGETFRVTGRPHPNGAVAFLFEDISAELSLERRFRAQLDITKAVINNLPSAIAVVSPGGSFSMTNAAFQKMWHVDPDSSIANFTWVDFEKIWQDKVKETLIIGSLSNYLRLYHDRHGWVRELNQESGKILRIQADPIMGGYTILTFHEGTVPVPIDAKKLTTN</sequence>
<dbReference type="SMART" id="SM00091">
    <property type="entry name" value="PAS"/>
    <property type="match status" value="2"/>
</dbReference>
<dbReference type="AlphaFoldDB" id="A0A975ES30"/>
<gene>
    <name evidence="2" type="ORF">HZ995_06310</name>
</gene>
<dbReference type="Proteomes" id="UP000665026">
    <property type="component" value="Chromosome"/>
</dbReference>
<dbReference type="Gene3D" id="3.30.450.20">
    <property type="entry name" value="PAS domain"/>
    <property type="match status" value="1"/>
</dbReference>
<dbReference type="KEGG" id="cact:HZ995_06310"/>
<name>A0A975ES30_9RHOB</name>
<organism evidence="2 3">
    <name type="scientific">Cognatishimia activa</name>
    <dbReference type="NCBI Taxonomy" id="1715691"/>
    <lineage>
        <taxon>Bacteria</taxon>
        <taxon>Pseudomonadati</taxon>
        <taxon>Pseudomonadota</taxon>
        <taxon>Alphaproteobacteria</taxon>
        <taxon>Rhodobacterales</taxon>
        <taxon>Paracoccaceae</taxon>
        <taxon>Cognatishimia</taxon>
    </lineage>
</organism>
<dbReference type="InterPro" id="IPR035965">
    <property type="entry name" value="PAS-like_dom_sf"/>
</dbReference>
<dbReference type="Pfam" id="PF12860">
    <property type="entry name" value="PAS_7"/>
    <property type="match status" value="1"/>
</dbReference>
<dbReference type="InterPro" id="IPR000014">
    <property type="entry name" value="PAS"/>
</dbReference>
<accession>A0A975ES30</accession>
<evidence type="ECO:0000313" key="2">
    <source>
        <dbReference type="EMBL" id="QTN37114.1"/>
    </source>
</evidence>
<feature type="domain" description="PAS" evidence="1">
    <location>
        <begin position="341"/>
        <end position="407"/>
    </location>
</feature>
<dbReference type="RefSeq" id="WP_209357809.1">
    <property type="nucleotide sequence ID" value="NZ_CP060010.1"/>
</dbReference>
<dbReference type="SUPFAM" id="SSF55785">
    <property type="entry name" value="PYP-like sensor domain (PAS domain)"/>
    <property type="match status" value="2"/>
</dbReference>
<proteinExistence type="predicted"/>
<reference evidence="2" key="1">
    <citation type="submission" date="2020-07" db="EMBL/GenBank/DDBJ databases">
        <title>Genome sequences of bacteria associated with the marine, planktonic diatom Thalassiosira profunda strain ECT2AJA-044.</title>
        <authorList>
            <person name="Gargas C.B."/>
            <person name="Roberts W.R."/>
            <person name="Alverson A.J."/>
        </authorList>
    </citation>
    <scope>NUCLEOTIDE SEQUENCE</scope>
    <source>
        <strain evidence="2">ECT2AJA-044</strain>
    </source>
</reference>
<evidence type="ECO:0000313" key="3">
    <source>
        <dbReference type="Proteomes" id="UP000665026"/>
    </source>
</evidence>
<evidence type="ECO:0000259" key="1">
    <source>
        <dbReference type="SMART" id="SM00091"/>
    </source>
</evidence>
<protein>
    <submittedName>
        <fullName evidence="2">PAS-domain containing protein</fullName>
    </submittedName>
</protein>
<dbReference type="EMBL" id="CP060010">
    <property type="protein sequence ID" value="QTN37114.1"/>
    <property type="molecule type" value="Genomic_DNA"/>
</dbReference>